<evidence type="ECO:0000256" key="4">
    <source>
        <dbReference type="ARBA" id="ARBA00022679"/>
    </source>
</evidence>
<dbReference type="InterPro" id="IPR003594">
    <property type="entry name" value="HATPase_dom"/>
</dbReference>
<dbReference type="GeneID" id="34576363"/>
<dbReference type="CDD" id="cd00082">
    <property type="entry name" value="HisKA"/>
    <property type="match status" value="1"/>
</dbReference>
<evidence type="ECO:0000259" key="9">
    <source>
        <dbReference type="PROSITE" id="PS50110"/>
    </source>
</evidence>
<accession>A0A1F5LJR0</accession>
<evidence type="ECO:0000256" key="6">
    <source>
        <dbReference type="PROSITE-ProRule" id="PRU00169"/>
    </source>
</evidence>
<dbReference type="Pfam" id="PF02518">
    <property type="entry name" value="HATPase_c"/>
    <property type="match status" value="1"/>
</dbReference>
<dbReference type="GO" id="GO:0000155">
    <property type="term" value="F:phosphorelay sensor kinase activity"/>
    <property type="evidence" value="ECO:0007669"/>
    <property type="project" value="InterPro"/>
</dbReference>
<dbReference type="PROSITE" id="PS50110">
    <property type="entry name" value="RESPONSE_REGULATORY"/>
    <property type="match status" value="1"/>
</dbReference>
<feature type="domain" description="Response regulatory" evidence="9">
    <location>
        <begin position="1096"/>
        <end position="1220"/>
    </location>
</feature>
<dbReference type="SUPFAM" id="SSF55874">
    <property type="entry name" value="ATPase domain of HSP90 chaperone/DNA topoisomerase II/histidine kinase"/>
    <property type="match status" value="1"/>
</dbReference>
<dbReference type="STRING" id="1835702.A0A1F5LJR0"/>
<sequence>MEPLPKDDDHNAGRRAREVYRYFRPERLAPIDENQSLTSDETVLLDPSARQGSSISSRPASISQSLSSSRSGSQASWGAPLAPVPNSLVLGDSNETLHLFAQLAALRLNVDRVFISVSDRQSQFIIAQAAQKTKDNNKYDRLGDGVYTGSSTLDVSSWTPCQDTIALPQSKREQGEYNFVISNDMRKDERYKNLSFVQKKPNFRFYAGTPLTTDSNINVGCFFVLDTKPHVEFTQSEKETMGTMGMLIMDFLRVSRQASEGRRAARLSRGLSCFVEGRSRFTDSSEDPIMHIPNPQQNSRPSSKTRSSRLSISNHQYSPRRSRSRGSDARSVSPLSDINTDHSRASSVGSHLPGLRSGNMQNEDDEYQGTAWTFQRAANLIRESLELEGQGGVVFVEGGNDTMFDFYARSELSDSLDNKKSATVLGISAGDAQLGPETGSITQLPVSGIDDGFLHGLLCRYGQGKIWSFHRDGLLSSSDSDEPTNSSRKSCAGERPRCTRSKRAKKWKTIENNLLNQYFPGATQVMFVPLWNTTNSQWFGGCFCWNNVEDVVFDQQVELSSLLGFGSSIMAECNRIEAKISDRQKADFLGSVSHELRSPLHGILAAAELLHGTKFDDFQGSLLGTINACGRTLLDTVNQVLDYTKLVSLEKDLRPLKRNRASSVDLMSMQRPASQLDAYMPTDLSLLAEEVVEGVCLGHSYNQRPASSSTTVGTPLCNEGSLQSFDFPQLHVDVDMDIAQNDWVYYTPPGALRRIIMNIFSNAVKYTDSGRVSLRLEAKEAPENWSQQHGSKEDIITLTVSDTGRGISEEFLRSRLFIPFAQENSLAVGTGLGLSIVHGLVKSLGGNINIDSRPGEGTTVKVTLPLTRRDPSFNGTSSALPSPPLEVDTEPLSSEVRLLRDAHAGRTIAIMGVEPENASTHPQWGAFSRYLTDWYGLKLVSSSSKAPIDVILASELPLKKDISWDSDSNQAVLVLSRKFVDHNTAQPEWSSANALTIVSRPYGPHKLSRFIHKCFDQAFSLPAAESVVLPEQDRKFPPTRPTDASSDQPIPHVDDTQRSTTDHIPPTSQPSHATFLPSTPENTENAEPTTGPRKPRILVVEDNKTNLNLMLAFLKKRKLDTLHSAENGQLAVDAVEQLQPGYDIIFMDISMPVMNGFDATRSIRALEKLRGQDSNPSVIIALTGLSGSNHEFEALNSGMDLFLTKPVTFKKISKILDKWSERDLRQERTRHQIPNDNRNHNLTSNNDNDNDNDAISDDDHNGNILPIPKGIDHEIPRWSAAFSMFSEVRRLLAPPSPESEEDYAEEESGDLQDSAVADERVGEDERDDSGIVRNQNASLELGSGDSSRRDISDDTSANEVCIKGISIPASQSASQFPSSEGRTDSGSVLAACRTGFVHENLSSVGEVRVRSGHDSDERVFMDDLDALLRF</sequence>
<gene>
    <name evidence="10" type="ORF">PENARI_c008G10723</name>
</gene>
<feature type="region of interest" description="Disordered" evidence="7">
    <location>
        <begin position="31"/>
        <end position="78"/>
    </location>
</feature>
<dbReference type="Pfam" id="PF00072">
    <property type="entry name" value="Response_reg"/>
    <property type="match status" value="1"/>
</dbReference>
<dbReference type="InterPro" id="IPR005467">
    <property type="entry name" value="His_kinase_dom"/>
</dbReference>
<dbReference type="PROSITE" id="PS50109">
    <property type="entry name" value="HIS_KIN"/>
    <property type="match status" value="1"/>
</dbReference>
<reference evidence="10 11" key="1">
    <citation type="journal article" date="2016" name="Sci. Rep.">
        <title>Penicillium arizonense, a new, genome sequenced fungal species, reveals a high chemical diversity in secreted metabolites.</title>
        <authorList>
            <person name="Grijseels S."/>
            <person name="Nielsen J.C."/>
            <person name="Randelovic M."/>
            <person name="Nielsen J."/>
            <person name="Nielsen K.F."/>
            <person name="Workman M."/>
            <person name="Frisvad J.C."/>
        </authorList>
    </citation>
    <scope>NUCLEOTIDE SEQUENCE [LARGE SCALE GENOMIC DNA]</scope>
    <source>
        <strain evidence="10 11">CBS 141311</strain>
    </source>
</reference>
<dbReference type="EMBL" id="LXJU01000008">
    <property type="protein sequence ID" value="OGE53336.1"/>
    <property type="molecule type" value="Genomic_DNA"/>
</dbReference>
<evidence type="ECO:0000256" key="3">
    <source>
        <dbReference type="ARBA" id="ARBA00022553"/>
    </source>
</evidence>
<evidence type="ECO:0000313" key="11">
    <source>
        <dbReference type="Proteomes" id="UP000177622"/>
    </source>
</evidence>
<dbReference type="SMART" id="SM00387">
    <property type="entry name" value="HATPase_c"/>
    <property type="match status" value="1"/>
</dbReference>
<dbReference type="PANTHER" id="PTHR43047">
    <property type="entry name" value="TWO-COMPONENT HISTIDINE PROTEIN KINASE"/>
    <property type="match status" value="1"/>
</dbReference>
<dbReference type="SUPFAM" id="SSF52172">
    <property type="entry name" value="CheY-like"/>
    <property type="match status" value="1"/>
</dbReference>
<dbReference type="Proteomes" id="UP000177622">
    <property type="component" value="Unassembled WGS sequence"/>
</dbReference>
<evidence type="ECO:0000256" key="1">
    <source>
        <dbReference type="ARBA" id="ARBA00000085"/>
    </source>
</evidence>
<feature type="compositionally biased region" description="Acidic residues" evidence="7">
    <location>
        <begin position="1298"/>
        <end position="1310"/>
    </location>
</feature>
<dbReference type="SMART" id="SM00388">
    <property type="entry name" value="HisKA"/>
    <property type="match status" value="1"/>
</dbReference>
<evidence type="ECO:0000256" key="2">
    <source>
        <dbReference type="ARBA" id="ARBA00012438"/>
    </source>
</evidence>
<feature type="region of interest" description="Disordered" evidence="7">
    <location>
        <begin position="476"/>
        <end position="496"/>
    </location>
</feature>
<feature type="region of interest" description="Disordered" evidence="7">
    <location>
        <begin position="1294"/>
        <end position="1354"/>
    </location>
</feature>
<dbReference type="InterPro" id="IPR003661">
    <property type="entry name" value="HisK_dim/P_dom"/>
</dbReference>
<dbReference type="Gene3D" id="1.10.287.130">
    <property type="match status" value="1"/>
</dbReference>
<feature type="region of interest" description="Disordered" evidence="7">
    <location>
        <begin position="1228"/>
        <end position="1270"/>
    </location>
</feature>
<evidence type="ECO:0000313" key="10">
    <source>
        <dbReference type="EMBL" id="OGE53336.1"/>
    </source>
</evidence>
<comment type="catalytic activity">
    <reaction evidence="1">
        <text>ATP + protein L-histidine = ADP + protein N-phospho-L-histidine.</text>
        <dbReference type="EC" id="2.7.13.3"/>
    </reaction>
</comment>
<keyword evidence="3 6" id="KW-0597">Phosphoprotein</keyword>
<feature type="compositionally biased region" description="Low complexity" evidence="7">
    <location>
        <begin position="1077"/>
        <end position="1092"/>
    </location>
</feature>
<dbReference type="EC" id="2.7.13.3" evidence="2"/>
<keyword evidence="5" id="KW-0418">Kinase</keyword>
<feature type="compositionally biased region" description="Basic and acidic residues" evidence="7">
    <location>
        <begin position="1052"/>
        <end position="1061"/>
    </location>
</feature>
<feature type="compositionally biased region" description="Low complexity" evidence="7">
    <location>
        <begin position="299"/>
        <end position="313"/>
    </location>
</feature>
<dbReference type="FunFam" id="1.10.287.130:FF:000023">
    <property type="entry name" value="Sensor histidine kinase/response regulator, putative"/>
    <property type="match status" value="1"/>
</dbReference>
<dbReference type="CDD" id="cd17546">
    <property type="entry name" value="REC_hyHK_CKI1_RcsC-like"/>
    <property type="match status" value="1"/>
</dbReference>
<dbReference type="PANTHER" id="PTHR43047:SF72">
    <property type="entry name" value="OSMOSENSING HISTIDINE PROTEIN KINASE SLN1"/>
    <property type="match status" value="1"/>
</dbReference>
<protein>
    <recommendedName>
        <fullName evidence="2">histidine kinase</fullName>
        <ecNumber evidence="2">2.7.13.3</ecNumber>
    </recommendedName>
</protein>
<proteinExistence type="predicted"/>
<dbReference type="SUPFAM" id="SSF55781">
    <property type="entry name" value="GAF domain-like"/>
    <property type="match status" value="1"/>
</dbReference>
<feature type="modified residue" description="4-aspartylphosphate" evidence="6">
    <location>
        <position position="1148"/>
    </location>
</feature>
<evidence type="ECO:0000256" key="7">
    <source>
        <dbReference type="SAM" id="MobiDB-lite"/>
    </source>
</evidence>
<dbReference type="InterPro" id="IPR004358">
    <property type="entry name" value="Sig_transdc_His_kin-like_C"/>
</dbReference>
<dbReference type="Gene3D" id="3.40.50.2300">
    <property type="match status" value="1"/>
</dbReference>
<dbReference type="Gene3D" id="3.30.565.10">
    <property type="entry name" value="Histidine kinase-like ATPase, C-terminal domain"/>
    <property type="match status" value="1"/>
</dbReference>
<dbReference type="InterPro" id="IPR011006">
    <property type="entry name" value="CheY-like_superfamily"/>
</dbReference>
<name>A0A1F5LJR0_PENAI</name>
<dbReference type="SUPFAM" id="SSF47384">
    <property type="entry name" value="Homodimeric domain of signal transducing histidine kinase"/>
    <property type="match status" value="1"/>
</dbReference>
<organism evidence="10 11">
    <name type="scientific">Penicillium arizonense</name>
    <dbReference type="NCBI Taxonomy" id="1835702"/>
    <lineage>
        <taxon>Eukaryota</taxon>
        <taxon>Fungi</taxon>
        <taxon>Dikarya</taxon>
        <taxon>Ascomycota</taxon>
        <taxon>Pezizomycotina</taxon>
        <taxon>Eurotiomycetes</taxon>
        <taxon>Eurotiomycetidae</taxon>
        <taxon>Eurotiales</taxon>
        <taxon>Aspergillaceae</taxon>
        <taxon>Penicillium</taxon>
    </lineage>
</organism>
<evidence type="ECO:0000259" key="8">
    <source>
        <dbReference type="PROSITE" id="PS50109"/>
    </source>
</evidence>
<dbReference type="InterPro" id="IPR036890">
    <property type="entry name" value="HATPase_C_sf"/>
</dbReference>
<dbReference type="RefSeq" id="XP_022488774.1">
    <property type="nucleotide sequence ID" value="XM_022631629.1"/>
</dbReference>
<dbReference type="GO" id="GO:0005886">
    <property type="term" value="C:plasma membrane"/>
    <property type="evidence" value="ECO:0007669"/>
    <property type="project" value="TreeGrafter"/>
</dbReference>
<dbReference type="PRINTS" id="PR00344">
    <property type="entry name" value="BCTRLSENSOR"/>
</dbReference>
<comment type="caution">
    <text evidence="10">The sequence shown here is derived from an EMBL/GenBank/DDBJ whole genome shotgun (WGS) entry which is preliminary data.</text>
</comment>
<feature type="region of interest" description="Disordered" evidence="7">
    <location>
        <begin position="281"/>
        <end position="363"/>
    </location>
</feature>
<feature type="region of interest" description="Disordered" evidence="7">
    <location>
        <begin position="867"/>
        <end position="887"/>
    </location>
</feature>
<dbReference type="SMART" id="SM00448">
    <property type="entry name" value="REC"/>
    <property type="match status" value="1"/>
</dbReference>
<dbReference type="InterPro" id="IPR001789">
    <property type="entry name" value="Sig_transdc_resp-reg_receiver"/>
</dbReference>
<feature type="domain" description="Histidine kinase" evidence="8">
    <location>
        <begin position="591"/>
        <end position="868"/>
    </location>
</feature>
<dbReference type="Pfam" id="PF00512">
    <property type="entry name" value="HisKA"/>
    <property type="match status" value="1"/>
</dbReference>
<dbReference type="GO" id="GO:0009927">
    <property type="term" value="F:histidine phosphotransfer kinase activity"/>
    <property type="evidence" value="ECO:0007669"/>
    <property type="project" value="TreeGrafter"/>
</dbReference>
<dbReference type="InterPro" id="IPR036097">
    <property type="entry name" value="HisK_dim/P_sf"/>
</dbReference>
<dbReference type="OrthoDB" id="303614at2759"/>
<keyword evidence="4" id="KW-0808">Transferase</keyword>
<feature type="compositionally biased region" description="Low complexity" evidence="7">
    <location>
        <begin position="52"/>
        <end position="76"/>
    </location>
</feature>
<feature type="region of interest" description="Disordered" evidence="7">
    <location>
        <begin position="1030"/>
        <end position="1094"/>
    </location>
</feature>
<evidence type="ECO:0000256" key="5">
    <source>
        <dbReference type="ARBA" id="ARBA00022777"/>
    </source>
</evidence>
<keyword evidence="11" id="KW-1185">Reference proteome</keyword>